<dbReference type="InterPro" id="IPR027417">
    <property type="entry name" value="P-loop_NTPase"/>
</dbReference>
<keyword evidence="5" id="KW-0472">Membrane</keyword>
<evidence type="ECO:0000256" key="4">
    <source>
        <dbReference type="ARBA" id="ARBA00022989"/>
    </source>
</evidence>
<reference evidence="7 8" key="1">
    <citation type="submission" date="2018-02" db="EMBL/GenBank/DDBJ databases">
        <title>Solimicrobium silvestre gen. nov., sp. nov., isolated from alpine forest soil.</title>
        <authorList>
            <person name="Margesin R."/>
            <person name="Albuquerque L."/>
            <person name="Zhang D.-C."/>
            <person name="Froufe H.J.C."/>
            <person name="Severino R."/>
            <person name="Roxo I."/>
            <person name="Egas C."/>
            <person name="Da Costa M.S."/>
        </authorList>
    </citation>
    <scope>NUCLEOTIDE SEQUENCE [LARGE SCALE GENOMIC DNA]</scope>
    <source>
        <strain evidence="7 8">S20-91</strain>
    </source>
</reference>
<dbReference type="PANTHER" id="PTHR37937:SF1">
    <property type="entry name" value="CONJUGATIVE TRANSFER: DNA TRANSPORT"/>
    <property type="match status" value="1"/>
</dbReference>
<protein>
    <submittedName>
        <fullName evidence="7">TraM recognition site of TraD and TraG</fullName>
    </submittedName>
</protein>
<dbReference type="GO" id="GO:0005886">
    <property type="term" value="C:plasma membrane"/>
    <property type="evidence" value="ECO:0007669"/>
    <property type="project" value="UniProtKB-SubCell"/>
</dbReference>
<dbReference type="Gene3D" id="3.40.50.300">
    <property type="entry name" value="P-loop containing nucleotide triphosphate hydrolases"/>
    <property type="match status" value="1"/>
</dbReference>
<comment type="caution">
    <text evidence="7">The sequence shown here is derived from an EMBL/GenBank/DDBJ whole genome shotgun (WGS) entry which is preliminary data.</text>
</comment>
<evidence type="ECO:0000259" key="6">
    <source>
        <dbReference type="Pfam" id="PF12696"/>
    </source>
</evidence>
<dbReference type="CDD" id="cd01127">
    <property type="entry name" value="TrwB_TraG_TraD_VirD4"/>
    <property type="match status" value="1"/>
</dbReference>
<dbReference type="PANTHER" id="PTHR37937">
    <property type="entry name" value="CONJUGATIVE TRANSFER: DNA TRANSPORT"/>
    <property type="match status" value="1"/>
</dbReference>
<keyword evidence="4" id="KW-1133">Transmembrane helix</keyword>
<dbReference type="InterPro" id="IPR032689">
    <property type="entry name" value="TraG-D_C"/>
</dbReference>
<dbReference type="SUPFAM" id="SSF52540">
    <property type="entry name" value="P-loop containing nucleoside triphosphate hydrolases"/>
    <property type="match status" value="1"/>
</dbReference>
<keyword evidence="3" id="KW-0812">Transmembrane</keyword>
<gene>
    <name evidence="7" type="ORF">S2091_2471</name>
</gene>
<dbReference type="Pfam" id="PF12696">
    <property type="entry name" value="TraG-D_C"/>
    <property type="match status" value="1"/>
</dbReference>
<keyword evidence="8" id="KW-1185">Reference proteome</keyword>
<accession>A0A2S9GYF4</accession>
<evidence type="ECO:0000256" key="5">
    <source>
        <dbReference type="ARBA" id="ARBA00023136"/>
    </source>
</evidence>
<proteinExistence type="predicted"/>
<evidence type="ECO:0000313" key="8">
    <source>
        <dbReference type="Proteomes" id="UP000237839"/>
    </source>
</evidence>
<dbReference type="Proteomes" id="UP000237839">
    <property type="component" value="Unassembled WGS sequence"/>
</dbReference>
<dbReference type="EMBL" id="PUGF01000011">
    <property type="protein sequence ID" value="PRC92741.1"/>
    <property type="molecule type" value="Genomic_DNA"/>
</dbReference>
<sequence length="270" mass="30199">MAKDDLNLADVFERRQGTMTDAEKFEGKLRELAELPSINAQNGHGISLQKIIEEGGCLYIVGSMRNDIVKTVQRILLIRLIQIAERRDRISGAPRPVCIILDEVKYHLSRPALEALGTARDKGVHMVLAHQSIGDLRDCTKDLNPDAVVDAIVENCRVKICYRVQNPETAQWLSDMTGNILVDDETRYIERNLGQADIVRGERSIRQAERNLVDVNMFLNLPKGSAVVLGDGSTKFVSVRPIKTQKDASSIRFREVQGTKLHCAEAKIDL</sequence>
<feature type="domain" description="TraD/TraG TraM recognition site" evidence="6">
    <location>
        <begin position="96"/>
        <end position="222"/>
    </location>
</feature>
<dbReference type="InterPro" id="IPR051539">
    <property type="entry name" value="T4SS-coupling_protein"/>
</dbReference>
<name>A0A2S9GYF4_9BURK</name>
<organism evidence="7 8">
    <name type="scientific">Solimicrobium silvestre</name>
    <dbReference type="NCBI Taxonomy" id="2099400"/>
    <lineage>
        <taxon>Bacteria</taxon>
        <taxon>Pseudomonadati</taxon>
        <taxon>Pseudomonadota</taxon>
        <taxon>Betaproteobacteria</taxon>
        <taxon>Burkholderiales</taxon>
        <taxon>Oxalobacteraceae</taxon>
        <taxon>Solimicrobium</taxon>
    </lineage>
</organism>
<keyword evidence="2" id="KW-1003">Cell membrane</keyword>
<comment type="subcellular location">
    <subcellularLocation>
        <location evidence="1">Cell membrane</location>
        <topology evidence="1">Multi-pass membrane protein</topology>
    </subcellularLocation>
</comment>
<evidence type="ECO:0000313" key="7">
    <source>
        <dbReference type="EMBL" id="PRC92741.1"/>
    </source>
</evidence>
<evidence type="ECO:0000256" key="2">
    <source>
        <dbReference type="ARBA" id="ARBA00022475"/>
    </source>
</evidence>
<dbReference type="AlphaFoldDB" id="A0A2S9GYF4"/>
<evidence type="ECO:0000256" key="1">
    <source>
        <dbReference type="ARBA" id="ARBA00004651"/>
    </source>
</evidence>
<evidence type="ECO:0000256" key="3">
    <source>
        <dbReference type="ARBA" id="ARBA00022692"/>
    </source>
</evidence>